<evidence type="ECO:0000256" key="5">
    <source>
        <dbReference type="SAM" id="MobiDB-lite"/>
    </source>
</evidence>
<feature type="compositionally biased region" description="Pro residues" evidence="5">
    <location>
        <begin position="290"/>
        <end position="309"/>
    </location>
</feature>
<dbReference type="AlphaFoldDB" id="A0A1I7XLC5"/>
<feature type="region of interest" description="Disordered" evidence="5">
    <location>
        <begin position="191"/>
        <end position="219"/>
    </location>
</feature>
<reference evidence="7" key="1">
    <citation type="submission" date="2016-11" db="UniProtKB">
        <authorList>
            <consortium name="WormBaseParasite"/>
        </authorList>
    </citation>
    <scope>IDENTIFICATION</scope>
</reference>
<evidence type="ECO:0000313" key="7">
    <source>
        <dbReference type="WBParaSite" id="Hba_18581"/>
    </source>
</evidence>
<dbReference type="InterPro" id="IPR050392">
    <property type="entry name" value="Collagen/C1q_domain"/>
</dbReference>
<comment type="subcellular location">
    <subcellularLocation>
        <location evidence="1">Secreted</location>
    </subcellularLocation>
</comment>
<keyword evidence="4" id="KW-0176">Collagen</keyword>
<dbReference type="PANTHER" id="PTHR15427">
    <property type="entry name" value="EMILIN ELASTIN MICROFIBRIL INTERFACE-LOCATED PROTEIN ELASTIN MICROFIBRIL INTERFACER"/>
    <property type="match status" value="1"/>
</dbReference>
<dbReference type="GO" id="GO:0005576">
    <property type="term" value="C:extracellular region"/>
    <property type="evidence" value="ECO:0007669"/>
    <property type="project" value="UniProtKB-SubCell"/>
</dbReference>
<name>A0A1I7XLC5_HETBA</name>
<feature type="region of interest" description="Disordered" evidence="5">
    <location>
        <begin position="287"/>
        <end position="344"/>
    </location>
</feature>
<sequence>MFAESIPESNNRFRTVATGDQDILIVHLLMSEYPSDHLTVPQTVMRPLHLETNNLAINGLVTRSPIFLEHSPGISQKIKIPKRQYSYEDPLQRMATPMFDKASRSQSPQERSIICCHRPHDGGPFCGGSYVNYERAHRSYCVSSYKKILYNCASQCILKKSLIDHTELRLVMLQDRASSLLGEDMIWDTDPDPKGVGRAYKSRQPPPPAVRHGDHQDHQDLPELPEIQERQELQDAQEQMRPLDHPAHVDLLDLLVNLGNLDRQESLEHLLKVNRSHQEHLENLEILVRPPGPPGPPGAPGNDGPPGPAGPKGSPGPDGPPGVDGQAGPPGPPGPAGTSGEKGICPKYCAIDGGVFFEDGTRR</sequence>
<evidence type="ECO:0000313" key="6">
    <source>
        <dbReference type="Proteomes" id="UP000095283"/>
    </source>
</evidence>
<dbReference type="PANTHER" id="PTHR15427:SF52">
    <property type="entry name" value="C1Q DOMAIN-CONTAINING PROTEIN"/>
    <property type="match status" value="1"/>
</dbReference>
<accession>A0A1I7XLC5</accession>
<dbReference type="Pfam" id="PF01391">
    <property type="entry name" value="Collagen"/>
    <property type="match status" value="1"/>
</dbReference>
<evidence type="ECO:0000256" key="3">
    <source>
        <dbReference type="ARBA" id="ARBA00022737"/>
    </source>
</evidence>
<dbReference type="InterPro" id="IPR008160">
    <property type="entry name" value="Collagen"/>
</dbReference>
<evidence type="ECO:0000256" key="2">
    <source>
        <dbReference type="ARBA" id="ARBA00022525"/>
    </source>
</evidence>
<keyword evidence="2" id="KW-0964">Secreted</keyword>
<proteinExistence type="predicted"/>
<dbReference type="Proteomes" id="UP000095283">
    <property type="component" value="Unplaced"/>
</dbReference>
<keyword evidence="6" id="KW-1185">Reference proteome</keyword>
<evidence type="ECO:0000256" key="1">
    <source>
        <dbReference type="ARBA" id="ARBA00004613"/>
    </source>
</evidence>
<evidence type="ECO:0000256" key="4">
    <source>
        <dbReference type="ARBA" id="ARBA00023119"/>
    </source>
</evidence>
<protein>
    <submittedName>
        <fullName evidence="7">Collagen alpha-1(IX) chain</fullName>
    </submittedName>
</protein>
<organism evidence="6 7">
    <name type="scientific">Heterorhabditis bacteriophora</name>
    <name type="common">Entomopathogenic nematode worm</name>
    <dbReference type="NCBI Taxonomy" id="37862"/>
    <lineage>
        <taxon>Eukaryota</taxon>
        <taxon>Metazoa</taxon>
        <taxon>Ecdysozoa</taxon>
        <taxon>Nematoda</taxon>
        <taxon>Chromadorea</taxon>
        <taxon>Rhabditida</taxon>
        <taxon>Rhabditina</taxon>
        <taxon>Rhabditomorpha</taxon>
        <taxon>Strongyloidea</taxon>
        <taxon>Heterorhabditidae</taxon>
        <taxon>Heterorhabditis</taxon>
    </lineage>
</organism>
<keyword evidence="3" id="KW-0677">Repeat</keyword>
<dbReference type="WBParaSite" id="Hba_18581">
    <property type="protein sequence ID" value="Hba_18581"/>
    <property type="gene ID" value="Hba_18581"/>
</dbReference>